<dbReference type="InterPro" id="IPR027417">
    <property type="entry name" value="P-loop_NTPase"/>
</dbReference>
<reference evidence="7" key="1">
    <citation type="submission" date="2020-10" db="EMBL/GenBank/DDBJ databases">
        <authorList>
            <person name="Castelo-Branco R."/>
            <person name="Eusebio N."/>
            <person name="Adriana R."/>
            <person name="Vieira A."/>
            <person name="Brugerolle De Fraissinette N."/>
            <person name="Rezende De Castro R."/>
            <person name="Schneider M.P."/>
            <person name="Vasconcelos V."/>
            <person name="Leao P.N."/>
        </authorList>
    </citation>
    <scope>NUCLEOTIDE SEQUENCE</scope>
    <source>
        <strain evidence="7">LEGE 11479</strain>
    </source>
</reference>
<dbReference type="RefSeq" id="WP_228015355.1">
    <property type="nucleotide sequence ID" value="NZ_JADEXP010000005.1"/>
</dbReference>
<dbReference type="AlphaFoldDB" id="A0A928WXN2"/>
<dbReference type="Gene3D" id="3.40.50.300">
    <property type="entry name" value="P-loop containing nucleotide triphosphate hydrolases"/>
    <property type="match status" value="2"/>
</dbReference>
<evidence type="ECO:0000313" key="7">
    <source>
        <dbReference type="EMBL" id="MBE9065340.1"/>
    </source>
</evidence>
<keyword evidence="8" id="KW-1185">Reference proteome</keyword>
<dbReference type="EMBL" id="JADEXP010000005">
    <property type="protein sequence ID" value="MBE9065340.1"/>
    <property type="molecule type" value="Genomic_DNA"/>
</dbReference>
<feature type="coiled-coil region" evidence="4">
    <location>
        <begin position="390"/>
        <end position="444"/>
    </location>
</feature>
<dbReference type="Proteomes" id="UP000615026">
    <property type="component" value="Unassembled WGS sequence"/>
</dbReference>
<evidence type="ECO:0000256" key="1">
    <source>
        <dbReference type="ARBA" id="ARBA00006930"/>
    </source>
</evidence>
<evidence type="ECO:0000256" key="4">
    <source>
        <dbReference type="SAM" id="Coils"/>
    </source>
</evidence>
<dbReference type="InterPro" id="IPR003395">
    <property type="entry name" value="RecF/RecN/SMC_N"/>
</dbReference>
<comment type="caution">
    <text evidence="7">The sequence shown here is derived from an EMBL/GenBank/DDBJ whole genome shotgun (WGS) entry which is preliminary data.</text>
</comment>
<sequence length="926" mass="105778">MEPRAVMYLLSVTLTNFKTHRDRNFEFQLGTNAICGVNGAGKTSILEAIAWTLFNHRGSYKQEDLIRNGSGSAQARVAFVSSYDSRTYEVERCTSRGYTIFDPQLGERLPYSRIKDEVEPWLVQHLGVPMGTDLGQLFANTIGVPQGTFTADFLLSPEKRKPIFDSVLKVEEYRRVHKDSNSLRRHAEAQIDLLKTQLQHYEEQLQTWETLEIRQASIVQEITTSEQQLTSLQETLEKLQTAKASLTIKVQEIQSLQQQQQQLGLQLEAKRQALQLLEQARLRSQQATKLCQVHTDAHRCYLNVENTLKILTQQDKKRQQLLQQQQAQQRSLDQQASLLARFQVQLEQRDRLQKQIAELATPCEQQEALDTNLRNLRQQQQGLTKLQVHRQSGQDSLARLQRDLQQVETDLKALEALQSSVETIPTLEQQQQRWQQQLSRVEAAQQFEAELEQLVTSHRTQATDYTQQAAMALDALGDLQESLPLLSSDVIAQLKAAIATGQTLSQTTLSSLESILGDLLEQIDTTQLKHNLKTVQGKLTIAYGHQAQLSHRHQLQQKQTELITQQQRLQAEIVQLDQQLTQADSLERHLSGLEKAIAALGDPKSRCQVLQEQLQAMANIETEYERLQVQRQTLADTLSALTEQIASFTDLDTEISQQQQLRQDNQAGYLIYIQNEKDAQQLERLTTELTATAQVIADLTQQHDRLATEHSQLADDCDPDALPALEQRYAEVKSQCDRITGSLPQQRKLQSELTNQLESLRQVAKKREQAQTELKQKERVKRFINFARKAYKAAGPRITERYVQGISQEADRLLRELLNRPNVALEWTRDYEIIVQEGGNRRRFINLSGGEQMCAALAVRLALLKVLADIDIAFFDEPTTNMDRPRRESLAEAIGRLKTFKQLFVISHDDTFEKVTENVIVVERDE</sequence>
<feature type="domain" description="Rad50/SbcC-type AAA" evidence="6">
    <location>
        <begin position="11"/>
        <end position="278"/>
    </location>
</feature>
<dbReference type="PANTHER" id="PTHR32114:SF2">
    <property type="entry name" value="ABC TRANSPORTER ABCH.3"/>
    <property type="match status" value="1"/>
</dbReference>
<feature type="domain" description="RecF/RecN/SMC N-terminal" evidence="5">
    <location>
        <begin position="282"/>
        <end position="922"/>
    </location>
</feature>
<comment type="subunit">
    <text evidence="2">Heterodimer of SbcC and SbcD.</text>
</comment>
<evidence type="ECO:0000259" key="6">
    <source>
        <dbReference type="Pfam" id="PF13476"/>
    </source>
</evidence>
<keyword evidence="4" id="KW-0175">Coiled coil</keyword>
<dbReference type="Pfam" id="PF02463">
    <property type="entry name" value="SMC_N"/>
    <property type="match status" value="1"/>
</dbReference>
<evidence type="ECO:0000256" key="2">
    <source>
        <dbReference type="ARBA" id="ARBA00011322"/>
    </source>
</evidence>
<feature type="coiled-coil region" evidence="4">
    <location>
        <begin position="184"/>
        <end position="273"/>
    </location>
</feature>
<feature type="coiled-coil region" evidence="4">
    <location>
        <begin position="552"/>
        <end position="644"/>
    </location>
</feature>
<dbReference type="PANTHER" id="PTHR32114">
    <property type="entry name" value="ABC TRANSPORTER ABCH.3"/>
    <property type="match status" value="1"/>
</dbReference>
<organism evidence="7 8">
    <name type="scientific">Leptolyngbya cf. ectocarpi LEGE 11479</name>
    <dbReference type="NCBI Taxonomy" id="1828722"/>
    <lineage>
        <taxon>Bacteria</taxon>
        <taxon>Bacillati</taxon>
        <taxon>Cyanobacteriota</taxon>
        <taxon>Cyanophyceae</taxon>
        <taxon>Leptolyngbyales</taxon>
        <taxon>Leptolyngbyaceae</taxon>
        <taxon>Leptolyngbya group</taxon>
        <taxon>Leptolyngbya</taxon>
    </lineage>
</organism>
<name>A0A928WXN2_LEPEC</name>
<feature type="coiled-coil region" evidence="4">
    <location>
        <begin position="750"/>
        <end position="780"/>
    </location>
</feature>
<evidence type="ECO:0000313" key="8">
    <source>
        <dbReference type="Proteomes" id="UP000615026"/>
    </source>
</evidence>
<dbReference type="SUPFAM" id="SSF52540">
    <property type="entry name" value="P-loop containing nucleoside triphosphate hydrolases"/>
    <property type="match status" value="1"/>
</dbReference>
<dbReference type="Pfam" id="PF13476">
    <property type="entry name" value="AAA_23"/>
    <property type="match status" value="1"/>
</dbReference>
<accession>A0A928WXN2</accession>
<proteinExistence type="inferred from homology"/>
<comment type="similarity">
    <text evidence="1">Belongs to the SMC family. SbcC subfamily.</text>
</comment>
<evidence type="ECO:0000259" key="5">
    <source>
        <dbReference type="Pfam" id="PF02463"/>
    </source>
</evidence>
<evidence type="ECO:0000256" key="3">
    <source>
        <dbReference type="ARBA" id="ARBA00013368"/>
    </source>
</evidence>
<feature type="coiled-coil region" evidence="4">
    <location>
        <begin position="682"/>
        <end position="716"/>
    </location>
</feature>
<protein>
    <recommendedName>
        <fullName evidence="3">Nuclease SbcCD subunit C</fullName>
    </recommendedName>
</protein>
<gene>
    <name evidence="7" type="ORF">IQ260_01595</name>
</gene>
<dbReference type="InterPro" id="IPR038729">
    <property type="entry name" value="Rad50/SbcC_AAA"/>
</dbReference>